<keyword evidence="6" id="KW-0833">Ubl conjugation pathway</keyword>
<keyword evidence="5" id="KW-0863">Zinc-finger</keyword>
<dbReference type="EMBL" id="JBBPBN010000047">
    <property type="protein sequence ID" value="KAK8994768.1"/>
    <property type="molecule type" value="Genomic_DNA"/>
</dbReference>
<keyword evidence="3" id="KW-0808">Transferase</keyword>
<organism evidence="9 10">
    <name type="scientific">Hibiscus sabdariffa</name>
    <name type="common">roselle</name>
    <dbReference type="NCBI Taxonomy" id="183260"/>
    <lineage>
        <taxon>Eukaryota</taxon>
        <taxon>Viridiplantae</taxon>
        <taxon>Streptophyta</taxon>
        <taxon>Embryophyta</taxon>
        <taxon>Tracheophyta</taxon>
        <taxon>Spermatophyta</taxon>
        <taxon>Magnoliopsida</taxon>
        <taxon>eudicotyledons</taxon>
        <taxon>Gunneridae</taxon>
        <taxon>Pentapetalae</taxon>
        <taxon>rosids</taxon>
        <taxon>malvids</taxon>
        <taxon>Malvales</taxon>
        <taxon>Malvaceae</taxon>
        <taxon>Malvoideae</taxon>
        <taxon>Hibiscus</taxon>
    </lineage>
</organism>
<protein>
    <recommendedName>
        <fullName evidence="2">RING-type E3 ubiquitin transferase</fullName>
        <ecNumber evidence="2">2.3.2.27</ecNumber>
    </recommendedName>
</protein>
<keyword evidence="4" id="KW-0479">Metal-binding</keyword>
<proteinExistence type="predicted"/>
<keyword evidence="7" id="KW-0862">Zinc</keyword>
<accession>A0ABR2Q270</accession>
<dbReference type="InterPro" id="IPR039525">
    <property type="entry name" value="RNF126-like_zinc-ribbon"/>
</dbReference>
<comment type="catalytic activity">
    <reaction evidence="1">
        <text>S-ubiquitinyl-[E2 ubiquitin-conjugating enzyme]-L-cysteine + [acceptor protein]-L-lysine = [E2 ubiquitin-conjugating enzyme]-L-cysteine + N(6)-ubiquitinyl-[acceptor protein]-L-lysine.</text>
        <dbReference type="EC" id="2.3.2.27"/>
    </reaction>
</comment>
<gene>
    <name evidence="9" type="ORF">V6N11_045840</name>
</gene>
<evidence type="ECO:0000256" key="2">
    <source>
        <dbReference type="ARBA" id="ARBA00012483"/>
    </source>
</evidence>
<sequence>MGDRQASRYWCYMYSQVVNPRTDPEIKCPFYDSRFVEEMASIRNHSNIIDSGSVNNLSLWAPILLDGLSPSSQLHIASQDHINGTNSQDSLNELGREFQFSIQRRRRSSTSSIRMLQDMSTIAASESENSEMVETVLVE</sequence>
<evidence type="ECO:0000256" key="1">
    <source>
        <dbReference type="ARBA" id="ARBA00000900"/>
    </source>
</evidence>
<dbReference type="Pfam" id="PF14369">
    <property type="entry name" value="Zn_ribbon_19"/>
    <property type="match status" value="1"/>
</dbReference>
<comment type="caution">
    <text evidence="9">The sequence shown here is derived from an EMBL/GenBank/DDBJ whole genome shotgun (WGS) entry which is preliminary data.</text>
</comment>
<evidence type="ECO:0000313" key="10">
    <source>
        <dbReference type="Proteomes" id="UP001396334"/>
    </source>
</evidence>
<evidence type="ECO:0000256" key="6">
    <source>
        <dbReference type="ARBA" id="ARBA00022786"/>
    </source>
</evidence>
<dbReference type="EC" id="2.3.2.27" evidence="2"/>
<evidence type="ECO:0000256" key="3">
    <source>
        <dbReference type="ARBA" id="ARBA00022679"/>
    </source>
</evidence>
<evidence type="ECO:0000256" key="4">
    <source>
        <dbReference type="ARBA" id="ARBA00022723"/>
    </source>
</evidence>
<keyword evidence="10" id="KW-1185">Reference proteome</keyword>
<evidence type="ECO:0000256" key="7">
    <source>
        <dbReference type="ARBA" id="ARBA00022833"/>
    </source>
</evidence>
<name>A0ABR2Q270_9ROSI</name>
<evidence type="ECO:0000313" key="9">
    <source>
        <dbReference type="EMBL" id="KAK8994768.1"/>
    </source>
</evidence>
<evidence type="ECO:0000259" key="8">
    <source>
        <dbReference type="Pfam" id="PF14369"/>
    </source>
</evidence>
<evidence type="ECO:0000256" key="5">
    <source>
        <dbReference type="ARBA" id="ARBA00022771"/>
    </source>
</evidence>
<dbReference type="Proteomes" id="UP001396334">
    <property type="component" value="Unassembled WGS sequence"/>
</dbReference>
<reference evidence="9 10" key="1">
    <citation type="journal article" date="2024" name="G3 (Bethesda)">
        <title>Genome assembly of Hibiscus sabdariffa L. provides insights into metabolisms of medicinal natural products.</title>
        <authorList>
            <person name="Kim T."/>
        </authorList>
    </citation>
    <scope>NUCLEOTIDE SEQUENCE [LARGE SCALE GENOMIC DNA]</scope>
    <source>
        <strain evidence="9">TK-2024</strain>
        <tissue evidence="9">Old leaves</tissue>
    </source>
</reference>
<feature type="domain" description="E3 ubiquitin-protein ligase RNF126-like zinc-ribbon" evidence="8">
    <location>
        <begin position="7"/>
        <end position="39"/>
    </location>
</feature>